<dbReference type="InterPro" id="IPR041705">
    <property type="entry name" value="PIN_Sll0205"/>
</dbReference>
<evidence type="ECO:0000313" key="3">
    <source>
        <dbReference type="Proteomes" id="UP000663720"/>
    </source>
</evidence>
<dbReference type="InterPro" id="IPR052919">
    <property type="entry name" value="TA_system_RNase"/>
</dbReference>
<dbReference type="AlphaFoldDB" id="A0A975BDN1"/>
<dbReference type="PANTHER" id="PTHR36173:SF2">
    <property type="entry name" value="RIBONUCLEASE VAPC16"/>
    <property type="match status" value="1"/>
</dbReference>
<organism evidence="2 3">
    <name type="scientific">Desulfonema limicola</name>
    <dbReference type="NCBI Taxonomy" id="45656"/>
    <lineage>
        <taxon>Bacteria</taxon>
        <taxon>Pseudomonadati</taxon>
        <taxon>Thermodesulfobacteriota</taxon>
        <taxon>Desulfobacteria</taxon>
        <taxon>Desulfobacterales</taxon>
        <taxon>Desulfococcaceae</taxon>
        <taxon>Desulfonema</taxon>
    </lineage>
</organism>
<dbReference type="Pfam" id="PF01850">
    <property type="entry name" value="PIN"/>
    <property type="match status" value="1"/>
</dbReference>
<sequence length="128" mass="14691">MKLLLDTHVFLWYISKDSRLPNAMLENIRNPDNEVFLSVVSVWETIIKYQIGKLPLPQSPEIYLPTQRKRHSISSLILDESSVCHLSKLPSIHRDPFDRILICQAIEHGLTIATIDNAIKSYAVNILK</sequence>
<dbReference type="SUPFAM" id="SSF88723">
    <property type="entry name" value="PIN domain-like"/>
    <property type="match status" value="1"/>
</dbReference>
<proteinExistence type="predicted"/>
<dbReference type="EMBL" id="CP061799">
    <property type="protein sequence ID" value="QTA83521.1"/>
    <property type="molecule type" value="Genomic_DNA"/>
</dbReference>
<dbReference type="PANTHER" id="PTHR36173">
    <property type="entry name" value="RIBONUCLEASE VAPC16-RELATED"/>
    <property type="match status" value="1"/>
</dbReference>
<dbReference type="KEGG" id="dli:dnl_59330"/>
<evidence type="ECO:0000259" key="1">
    <source>
        <dbReference type="Pfam" id="PF01850"/>
    </source>
</evidence>
<dbReference type="InterPro" id="IPR002716">
    <property type="entry name" value="PIN_dom"/>
</dbReference>
<evidence type="ECO:0000313" key="2">
    <source>
        <dbReference type="EMBL" id="QTA83521.1"/>
    </source>
</evidence>
<dbReference type="Gene3D" id="3.40.50.1010">
    <property type="entry name" value="5'-nuclease"/>
    <property type="match status" value="1"/>
</dbReference>
<dbReference type="RefSeq" id="WP_207689353.1">
    <property type="nucleotide sequence ID" value="NZ_CP061799.1"/>
</dbReference>
<name>A0A975BDN1_9BACT</name>
<protein>
    <submittedName>
        <fullName evidence="2">PIN domain-containing protein</fullName>
    </submittedName>
</protein>
<accession>A0A975BDN1</accession>
<gene>
    <name evidence="2" type="ORF">dnl_59330</name>
</gene>
<dbReference type="CDD" id="cd09872">
    <property type="entry name" value="PIN_Sll0205-like"/>
    <property type="match status" value="1"/>
</dbReference>
<dbReference type="Proteomes" id="UP000663720">
    <property type="component" value="Chromosome"/>
</dbReference>
<keyword evidence="3" id="KW-1185">Reference proteome</keyword>
<feature type="domain" description="PIN" evidence="1">
    <location>
        <begin position="4"/>
        <end position="123"/>
    </location>
</feature>
<dbReference type="InterPro" id="IPR029060">
    <property type="entry name" value="PIN-like_dom_sf"/>
</dbReference>
<reference evidence="2" key="1">
    <citation type="journal article" date="2021" name="Microb. Physiol.">
        <title>Proteogenomic Insights into the Physiology of Marine, Sulfate-Reducing, Filamentous Desulfonema limicola and Desulfonema magnum.</title>
        <authorList>
            <person name="Schnaars V."/>
            <person name="Wohlbrand L."/>
            <person name="Scheve S."/>
            <person name="Hinrichs C."/>
            <person name="Reinhardt R."/>
            <person name="Rabus R."/>
        </authorList>
    </citation>
    <scope>NUCLEOTIDE SEQUENCE</scope>
    <source>
        <strain evidence="2">5ac10</strain>
    </source>
</reference>